<protein>
    <submittedName>
        <fullName evidence="2">Uncharacterized protein</fullName>
    </submittedName>
</protein>
<accession>A0A820EEW9</accession>
<sequence length="82" mass="8751">MAEHEHERNDQSLPTATTTTAKGNLVEIGDLSPSISRTIDLHTSTPTTIDLCTPVPITIDLCSPELASNTNTTDSPVHLSPK</sequence>
<dbReference type="EMBL" id="CAJOAX010031462">
    <property type="protein sequence ID" value="CAF4247461.1"/>
    <property type="molecule type" value="Genomic_DNA"/>
</dbReference>
<gene>
    <name evidence="2" type="ORF">OTI717_LOCUS40322</name>
</gene>
<evidence type="ECO:0000313" key="2">
    <source>
        <dbReference type="EMBL" id="CAF4247461.1"/>
    </source>
</evidence>
<reference evidence="2" key="1">
    <citation type="submission" date="2021-02" db="EMBL/GenBank/DDBJ databases">
        <authorList>
            <person name="Nowell W R."/>
        </authorList>
    </citation>
    <scope>NUCLEOTIDE SEQUENCE</scope>
</reference>
<feature type="compositionally biased region" description="Basic and acidic residues" evidence="1">
    <location>
        <begin position="1"/>
        <end position="10"/>
    </location>
</feature>
<proteinExistence type="predicted"/>
<dbReference type="Proteomes" id="UP000663823">
    <property type="component" value="Unassembled WGS sequence"/>
</dbReference>
<organism evidence="2 3">
    <name type="scientific">Rotaria sordida</name>
    <dbReference type="NCBI Taxonomy" id="392033"/>
    <lineage>
        <taxon>Eukaryota</taxon>
        <taxon>Metazoa</taxon>
        <taxon>Spiralia</taxon>
        <taxon>Gnathifera</taxon>
        <taxon>Rotifera</taxon>
        <taxon>Eurotatoria</taxon>
        <taxon>Bdelloidea</taxon>
        <taxon>Philodinida</taxon>
        <taxon>Philodinidae</taxon>
        <taxon>Rotaria</taxon>
    </lineage>
</organism>
<feature type="region of interest" description="Disordered" evidence="1">
    <location>
        <begin position="1"/>
        <end position="25"/>
    </location>
</feature>
<feature type="compositionally biased region" description="Polar residues" evidence="1">
    <location>
        <begin position="11"/>
        <end position="22"/>
    </location>
</feature>
<name>A0A820EEW9_9BILA</name>
<dbReference type="AlphaFoldDB" id="A0A820EEW9"/>
<comment type="caution">
    <text evidence="2">The sequence shown here is derived from an EMBL/GenBank/DDBJ whole genome shotgun (WGS) entry which is preliminary data.</text>
</comment>
<evidence type="ECO:0000313" key="3">
    <source>
        <dbReference type="Proteomes" id="UP000663823"/>
    </source>
</evidence>
<evidence type="ECO:0000256" key="1">
    <source>
        <dbReference type="SAM" id="MobiDB-lite"/>
    </source>
</evidence>